<protein>
    <submittedName>
        <fullName evidence="3">F420-dependent oxidoreductase-like protein</fullName>
    </submittedName>
</protein>
<keyword evidence="4" id="KW-1185">Reference proteome</keyword>
<evidence type="ECO:0000313" key="3">
    <source>
        <dbReference type="EMBL" id="TDT16782.1"/>
    </source>
</evidence>
<comment type="caution">
    <text evidence="3">The sequence shown here is derived from an EMBL/GenBank/DDBJ whole genome shotgun (WGS) entry which is preliminary data.</text>
</comment>
<dbReference type="RefSeq" id="WP_133869121.1">
    <property type="nucleotide sequence ID" value="NZ_SOAU01000001.1"/>
</dbReference>
<dbReference type="InterPro" id="IPR011251">
    <property type="entry name" value="Luciferase-like_dom"/>
</dbReference>
<dbReference type="Gene3D" id="3.20.20.30">
    <property type="entry name" value="Luciferase-like domain"/>
    <property type="match status" value="1"/>
</dbReference>
<dbReference type="InterPro" id="IPR050564">
    <property type="entry name" value="F420-G6PD/mer"/>
</dbReference>
<feature type="domain" description="Luciferase-like" evidence="2">
    <location>
        <begin position="17"/>
        <end position="326"/>
    </location>
</feature>
<dbReference type="InterPro" id="IPR019951">
    <property type="entry name" value="F420_OxRdatse_Rv3520c_pred"/>
</dbReference>
<dbReference type="Pfam" id="PF00296">
    <property type="entry name" value="Bac_luciferase"/>
    <property type="match status" value="1"/>
</dbReference>
<dbReference type="AlphaFoldDB" id="A0A4R7HZV2"/>
<dbReference type="SUPFAM" id="SSF51679">
    <property type="entry name" value="Bacterial luciferase-like"/>
    <property type="match status" value="1"/>
</dbReference>
<dbReference type="EMBL" id="SOAU01000001">
    <property type="protein sequence ID" value="TDT16782.1"/>
    <property type="molecule type" value="Genomic_DNA"/>
</dbReference>
<gene>
    <name evidence="3" type="ORF">BDK89_2380</name>
</gene>
<dbReference type="OrthoDB" id="3457164at2"/>
<dbReference type="Proteomes" id="UP000294558">
    <property type="component" value="Unassembled WGS sequence"/>
</dbReference>
<dbReference type="PANTHER" id="PTHR43244">
    <property type="match status" value="1"/>
</dbReference>
<organism evidence="3 4">
    <name type="scientific">Ilumatobacter fluminis</name>
    <dbReference type="NCBI Taxonomy" id="467091"/>
    <lineage>
        <taxon>Bacteria</taxon>
        <taxon>Bacillati</taxon>
        <taxon>Actinomycetota</taxon>
        <taxon>Acidimicrobiia</taxon>
        <taxon>Acidimicrobiales</taxon>
        <taxon>Ilumatobacteraceae</taxon>
        <taxon>Ilumatobacter</taxon>
    </lineage>
</organism>
<accession>A0A4R7HZV2</accession>
<dbReference type="CDD" id="cd01097">
    <property type="entry name" value="Tetrahydromethanopterin_reductase"/>
    <property type="match status" value="1"/>
</dbReference>
<evidence type="ECO:0000313" key="4">
    <source>
        <dbReference type="Proteomes" id="UP000294558"/>
    </source>
</evidence>
<evidence type="ECO:0000256" key="1">
    <source>
        <dbReference type="ARBA" id="ARBA00023002"/>
    </source>
</evidence>
<name>A0A4R7HZV2_9ACTN</name>
<keyword evidence="1" id="KW-0560">Oxidoreductase</keyword>
<evidence type="ECO:0000259" key="2">
    <source>
        <dbReference type="Pfam" id="PF00296"/>
    </source>
</evidence>
<dbReference type="GO" id="GO:0016705">
    <property type="term" value="F:oxidoreductase activity, acting on paired donors, with incorporation or reduction of molecular oxygen"/>
    <property type="evidence" value="ECO:0007669"/>
    <property type="project" value="InterPro"/>
</dbReference>
<dbReference type="InterPro" id="IPR036661">
    <property type="entry name" value="Luciferase-like_sf"/>
</dbReference>
<proteinExistence type="predicted"/>
<reference evidence="3 4" key="1">
    <citation type="submission" date="2019-03" db="EMBL/GenBank/DDBJ databases">
        <title>Sequencing the genomes of 1000 actinobacteria strains.</title>
        <authorList>
            <person name="Klenk H.-P."/>
        </authorList>
    </citation>
    <scope>NUCLEOTIDE SEQUENCE [LARGE SCALE GENOMIC DNA]</scope>
    <source>
        <strain evidence="3 4">DSM 18936</strain>
    </source>
</reference>
<sequence>MADLKLGLSTGYWSSGPPAGAAEAVLEADRLGFDSVWTAEAYGSDALTPLAWWGSQTQNIRLGTSIVQMSARTPAATAMSAMTIDHLSGGRFVLGLGASGPQVVEGWYGQPYPRPLERTREYVQIIRDIVRREAPVEFHGKHYDMPYAGDDGMGIGKALKPTVHPFRQEIPIWLGAEGPKNVSLAAEVGDGWLPLFFSPKEDAWYRERLQIGFDASGESGKADRFEVASMLTVIPGDDAEACADLMRPFIALYAGGMGAKGANFHFDVFDRMGWGGVATEIQELYLQGKKDEAAGLIPLEMVEDVALVGPPAKIKDEMAKWKETCLTTVLLSARADQLEMLAELING</sequence>
<dbReference type="NCBIfam" id="TIGR03559">
    <property type="entry name" value="F420_Rv3520c"/>
    <property type="match status" value="1"/>
</dbReference>
<dbReference type="PANTHER" id="PTHR43244:SF1">
    <property type="entry name" value="5,10-METHYLENETETRAHYDROMETHANOPTERIN REDUCTASE"/>
    <property type="match status" value="1"/>
</dbReference>